<dbReference type="Proteomes" id="UP000233551">
    <property type="component" value="Unassembled WGS sequence"/>
</dbReference>
<proteinExistence type="predicted"/>
<evidence type="ECO:0000313" key="2">
    <source>
        <dbReference type="EMBL" id="PKI78410.1"/>
    </source>
</evidence>
<feature type="region of interest" description="Disordered" evidence="1">
    <location>
        <begin position="1"/>
        <end position="24"/>
    </location>
</feature>
<feature type="compositionally biased region" description="Basic residues" evidence="1">
    <location>
        <begin position="85"/>
        <end position="94"/>
    </location>
</feature>
<organism evidence="2 3">
    <name type="scientific">Punica granatum</name>
    <name type="common">Pomegranate</name>
    <dbReference type="NCBI Taxonomy" id="22663"/>
    <lineage>
        <taxon>Eukaryota</taxon>
        <taxon>Viridiplantae</taxon>
        <taxon>Streptophyta</taxon>
        <taxon>Embryophyta</taxon>
        <taxon>Tracheophyta</taxon>
        <taxon>Spermatophyta</taxon>
        <taxon>Magnoliopsida</taxon>
        <taxon>eudicotyledons</taxon>
        <taxon>Gunneridae</taxon>
        <taxon>Pentapetalae</taxon>
        <taxon>rosids</taxon>
        <taxon>malvids</taxon>
        <taxon>Myrtales</taxon>
        <taxon>Lythraceae</taxon>
        <taxon>Punica</taxon>
    </lineage>
</organism>
<protein>
    <submittedName>
        <fullName evidence="2">Uncharacterized protein</fullName>
    </submittedName>
</protein>
<reference evidence="2 3" key="1">
    <citation type="submission" date="2017-11" db="EMBL/GenBank/DDBJ databases">
        <title>De-novo sequencing of pomegranate (Punica granatum L.) genome.</title>
        <authorList>
            <person name="Akparov Z."/>
            <person name="Amiraslanov A."/>
            <person name="Hajiyeva S."/>
            <person name="Abbasov M."/>
            <person name="Kaur K."/>
            <person name="Hamwieh A."/>
            <person name="Solovyev V."/>
            <person name="Salamov A."/>
            <person name="Braich B."/>
            <person name="Kosarev P."/>
            <person name="Mahmoud A."/>
            <person name="Hajiyev E."/>
            <person name="Babayeva S."/>
            <person name="Izzatullayeva V."/>
            <person name="Mammadov A."/>
            <person name="Mammadov A."/>
            <person name="Sharifova S."/>
            <person name="Ojaghi J."/>
            <person name="Eynullazada K."/>
            <person name="Bayramov B."/>
            <person name="Abdulazimova A."/>
            <person name="Shahmuradov I."/>
        </authorList>
    </citation>
    <scope>NUCLEOTIDE SEQUENCE [LARGE SCALE GENOMIC DNA]</scope>
    <source>
        <strain evidence="3">cv. AG2017</strain>
        <tissue evidence="2">Leaf</tissue>
    </source>
</reference>
<accession>A0A2I0LCK2</accession>
<dbReference type="AlphaFoldDB" id="A0A2I0LCK2"/>
<dbReference type="EMBL" id="PGOL01000051">
    <property type="protein sequence ID" value="PKI78410.1"/>
    <property type="molecule type" value="Genomic_DNA"/>
</dbReference>
<feature type="region of interest" description="Disordered" evidence="1">
    <location>
        <begin position="45"/>
        <end position="94"/>
    </location>
</feature>
<evidence type="ECO:0000313" key="3">
    <source>
        <dbReference type="Proteomes" id="UP000233551"/>
    </source>
</evidence>
<keyword evidence="3" id="KW-1185">Reference proteome</keyword>
<feature type="compositionally biased region" description="Polar residues" evidence="1">
    <location>
        <begin position="1"/>
        <end position="12"/>
    </location>
</feature>
<sequence length="94" mass="10415">MARLSIETQSPIGSPIPFNRPRGNLPQAQWATEYAVQAVRRSTPGLESLIKRPGHPQRSSRLSARPVLDKSRTLGLRTTPSSNKHLGHTTIRKP</sequence>
<gene>
    <name evidence="2" type="ORF">CRG98_001183</name>
</gene>
<evidence type="ECO:0000256" key="1">
    <source>
        <dbReference type="SAM" id="MobiDB-lite"/>
    </source>
</evidence>
<name>A0A2I0LCK2_PUNGR</name>
<comment type="caution">
    <text evidence="2">The sequence shown here is derived from an EMBL/GenBank/DDBJ whole genome shotgun (WGS) entry which is preliminary data.</text>
</comment>